<proteinExistence type="predicted"/>
<dbReference type="Gramene" id="NC11G0122240.1">
    <property type="protein sequence ID" value="NC11G0122240.1:cds"/>
    <property type="gene ID" value="NC11G0122240"/>
</dbReference>
<protein>
    <submittedName>
        <fullName evidence="1">Uncharacterized protein</fullName>
    </submittedName>
</protein>
<organism evidence="1">
    <name type="scientific">Nymphaea colorata</name>
    <name type="common">pocket water lily</name>
    <dbReference type="NCBI Taxonomy" id="210225"/>
    <lineage>
        <taxon>Eukaryota</taxon>
        <taxon>Viridiplantae</taxon>
        <taxon>Streptophyta</taxon>
        <taxon>Embryophyta</taxon>
        <taxon>Tracheophyta</taxon>
        <taxon>Spermatophyta</taxon>
        <taxon>Magnoliopsida</taxon>
        <taxon>Nymphaeales</taxon>
        <taxon>Nymphaeaceae</taxon>
        <taxon>Nymphaea</taxon>
    </lineage>
</organism>
<gene>
    <name evidence="1" type="ORF">NYM_LOCUS6718</name>
</gene>
<evidence type="ECO:0000313" key="1">
    <source>
        <dbReference type="EMBL" id="VVV66304.1"/>
    </source>
</evidence>
<dbReference type="AlphaFoldDB" id="A0A5K0XLC2"/>
<reference evidence="1" key="1">
    <citation type="submission" date="2019-09" db="EMBL/GenBank/DDBJ databases">
        <authorList>
            <person name="Zhang L."/>
        </authorList>
    </citation>
    <scope>NUCLEOTIDE SEQUENCE</scope>
</reference>
<accession>A0A5K0XLC2</accession>
<dbReference type="EMBL" id="LR721776">
    <property type="protein sequence ID" value="VVV66304.1"/>
    <property type="molecule type" value="Genomic_DNA"/>
</dbReference>
<name>A0A5K0XLC2_9MAGN</name>
<sequence>MKQLKQIHAHFITAGLLDSNVFLLGRLFPFCADTDSDDLHYAHLVFTQNSKSRFLLQYHYQGIFNQSHSH</sequence>